<evidence type="ECO:0000256" key="11">
    <source>
        <dbReference type="ARBA" id="ARBA00022842"/>
    </source>
</evidence>
<evidence type="ECO:0000256" key="15">
    <source>
        <dbReference type="SAM" id="Coils"/>
    </source>
</evidence>
<feature type="binding site" evidence="14">
    <location>
        <position position="49"/>
    </location>
    <ligand>
        <name>ATP</name>
        <dbReference type="ChEBI" id="CHEBI:30616"/>
    </ligand>
</feature>
<evidence type="ECO:0000256" key="9">
    <source>
        <dbReference type="ARBA" id="ARBA00022777"/>
    </source>
</evidence>
<evidence type="ECO:0000256" key="12">
    <source>
        <dbReference type="ARBA" id="ARBA00047559"/>
    </source>
</evidence>
<dbReference type="GO" id="GO:0005524">
    <property type="term" value="F:ATP binding"/>
    <property type="evidence" value="ECO:0007669"/>
    <property type="project" value="UniProtKB-UniRule"/>
</dbReference>
<dbReference type="PROSITE" id="PS00107">
    <property type="entry name" value="PROTEIN_KINASE_ATP"/>
    <property type="match status" value="1"/>
</dbReference>
<reference evidence="18" key="2">
    <citation type="journal article" date="2023" name="BMC Genomics">
        <title>Pest status, molecular evolution, and epigenetic factors derived from the genome assembly of Frankliniella fusca, a thysanopteran phytovirus vector.</title>
        <authorList>
            <person name="Catto M.A."/>
            <person name="Labadie P.E."/>
            <person name="Jacobson A.L."/>
            <person name="Kennedy G.G."/>
            <person name="Srinivasan R."/>
            <person name="Hunt B.G."/>
        </authorList>
    </citation>
    <scope>NUCLEOTIDE SEQUENCE</scope>
    <source>
        <strain evidence="18">PL_HMW_Pooled</strain>
    </source>
</reference>
<dbReference type="GO" id="GO:0043410">
    <property type="term" value="P:positive regulation of MAPK cascade"/>
    <property type="evidence" value="ECO:0007669"/>
    <property type="project" value="UniProtKB-ARBA"/>
</dbReference>
<dbReference type="Gene3D" id="3.30.200.20">
    <property type="entry name" value="Phosphorylase Kinase, domain 1"/>
    <property type="match status" value="1"/>
</dbReference>
<evidence type="ECO:0000256" key="4">
    <source>
        <dbReference type="ARBA" id="ARBA00017660"/>
    </source>
</evidence>
<evidence type="ECO:0000256" key="10">
    <source>
        <dbReference type="ARBA" id="ARBA00022840"/>
    </source>
</evidence>
<comment type="caution">
    <text evidence="18">The sequence shown here is derived from an EMBL/GenBank/DDBJ whole genome shotgun (WGS) entry which is preliminary data.</text>
</comment>
<dbReference type="GO" id="GO:0043123">
    <property type="term" value="P:positive regulation of canonical NF-kappaB signal transduction"/>
    <property type="evidence" value="ECO:0007669"/>
    <property type="project" value="TreeGrafter"/>
</dbReference>
<dbReference type="InterPro" id="IPR001245">
    <property type="entry name" value="Ser-Thr/Tyr_kinase_cat_dom"/>
</dbReference>
<feature type="compositionally biased region" description="Polar residues" evidence="16">
    <location>
        <begin position="312"/>
        <end position="331"/>
    </location>
</feature>
<protein>
    <recommendedName>
        <fullName evidence="4">Mitogen-activated protein kinase kinase kinase 7</fullName>
        <ecNumber evidence="3">2.7.11.25</ecNumber>
    </recommendedName>
</protein>
<comment type="similarity">
    <text evidence="2">Belongs to the protein kinase superfamily. STE Ser/Thr protein kinase family. MAP kinase kinase kinase subfamily.</text>
</comment>
<dbReference type="Proteomes" id="UP001219518">
    <property type="component" value="Unassembled WGS sequence"/>
</dbReference>
<evidence type="ECO:0000256" key="1">
    <source>
        <dbReference type="ARBA" id="ARBA00001946"/>
    </source>
</evidence>
<dbReference type="PROSITE" id="PS50011">
    <property type="entry name" value="PROTEIN_KINASE_DOM"/>
    <property type="match status" value="1"/>
</dbReference>
<feature type="coiled-coil region" evidence="15">
    <location>
        <begin position="462"/>
        <end position="496"/>
    </location>
</feature>
<dbReference type="PRINTS" id="PR00109">
    <property type="entry name" value="TYRKINASE"/>
</dbReference>
<comment type="cofactor">
    <cofactor evidence="1">
        <name>Mg(2+)</name>
        <dbReference type="ChEBI" id="CHEBI:18420"/>
    </cofactor>
</comment>
<dbReference type="CDD" id="cd14058">
    <property type="entry name" value="STKc_TAK1"/>
    <property type="match status" value="1"/>
</dbReference>
<dbReference type="GO" id="GO:0009893">
    <property type="term" value="P:positive regulation of metabolic process"/>
    <property type="evidence" value="ECO:0007669"/>
    <property type="project" value="UniProtKB-ARBA"/>
</dbReference>
<keyword evidence="9 18" id="KW-0418">Kinase</keyword>
<keyword evidence="11" id="KW-0460">Magnesium</keyword>
<evidence type="ECO:0000256" key="3">
    <source>
        <dbReference type="ARBA" id="ARBA00012406"/>
    </source>
</evidence>
<dbReference type="SUPFAM" id="SSF56112">
    <property type="entry name" value="Protein kinase-like (PK-like)"/>
    <property type="match status" value="1"/>
</dbReference>
<dbReference type="GO" id="GO:0046872">
    <property type="term" value="F:metal ion binding"/>
    <property type="evidence" value="ECO:0007669"/>
    <property type="project" value="UniProtKB-KW"/>
</dbReference>
<dbReference type="SMART" id="SM00220">
    <property type="entry name" value="S_TKc"/>
    <property type="match status" value="1"/>
</dbReference>
<feature type="compositionally biased region" description="Acidic residues" evidence="16">
    <location>
        <begin position="295"/>
        <end position="306"/>
    </location>
</feature>
<dbReference type="FunFam" id="1.10.510.10:FF:000143">
    <property type="entry name" value="Mitogen-activated protein kinase kinase kinase 7"/>
    <property type="match status" value="1"/>
</dbReference>
<comment type="catalytic activity">
    <reaction evidence="12">
        <text>L-threonyl-[protein] + ATP = O-phospho-L-threonyl-[protein] + ADP + H(+)</text>
        <dbReference type="Rhea" id="RHEA:46608"/>
        <dbReference type="Rhea" id="RHEA-COMP:11060"/>
        <dbReference type="Rhea" id="RHEA-COMP:11605"/>
        <dbReference type="ChEBI" id="CHEBI:15378"/>
        <dbReference type="ChEBI" id="CHEBI:30013"/>
        <dbReference type="ChEBI" id="CHEBI:30616"/>
        <dbReference type="ChEBI" id="CHEBI:61977"/>
        <dbReference type="ChEBI" id="CHEBI:456216"/>
        <dbReference type="EC" id="2.7.11.25"/>
    </reaction>
</comment>
<dbReference type="GO" id="GO:0004709">
    <property type="term" value="F:MAP kinase kinase kinase activity"/>
    <property type="evidence" value="ECO:0007669"/>
    <property type="project" value="UniProtKB-EC"/>
</dbReference>
<dbReference type="PANTHER" id="PTHR46716">
    <property type="entry name" value="MITOGEN-ACTIVATED PROTEIN KINASE KINASE KINASE 7"/>
    <property type="match status" value="1"/>
</dbReference>
<dbReference type="GO" id="GO:0007254">
    <property type="term" value="P:JNK cascade"/>
    <property type="evidence" value="ECO:0007669"/>
    <property type="project" value="TreeGrafter"/>
</dbReference>
<evidence type="ECO:0000256" key="16">
    <source>
        <dbReference type="SAM" id="MobiDB-lite"/>
    </source>
</evidence>
<dbReference type="PANTHER" id="PTHR46716:SF1">
    <property type="entry name" value="MITOGEN-ACTIVATED PROTEIN KINASE KINASE KINASE 7"/>
    <property type="match status" value="1"/>
</dbReference>
<dbReference type="EC" id="2.7.11.25" evidence="3"/>
<gene>
    <name evidence="18" type="ORF">KUF71_008472</name>
</gene>
<evidence type="ECO:0000256" key="13">
    <source>
        <dbReference type="ARBA" id="ARBA00048329"/>
    </source>
</evidence>
<evidence type="ECO:0000256" key="14">
    <source>
        <dbReference type="PROSITE-ProRule" id="PRU10141"/>
    </source>
</evidence>
<evidence type="ECO:0000313" key="18">
    <source>
        <dbReference type="EMBL" id="KAK3919345.1"/>
    </source>
</evidence>
<accession>A0AAE1HDI3</accession>
<dbReference type="InterPro" id="IPR011009">
    <property type="entry name" value="Kinase-like_dom_sf"/>
</dbReference>
<keyword evidence="7" id="KW-0479">Metal-binding</keyword>
<evidence type="ECO:0000256" key="7">
    <source>
        <dbReference type="ARBA" id="ARBA00022723"/>
    </source>
</evidence>
<dbReference type="GO" id="GO:0006955">
    <property type="term" value="P:immune response"/>
    <property type="evidence" value="ECO:0007669"/>
    <property type="project" value="TreeGrafter"/>
</dbReference>
<feature type="region of interest" description="Disordered" evidence="16">
    <location>
        <begin position="294"/>
        <end position="339"/>
    </location>
</feature>
<sequence>MASYNGNAPQQHFVEKIDYKEIKFLKVVGKGSFGVVHKGEWRGNTVAVKRIETESERKAFMVEVHQLSRVSHKNIVKLYGAYVDEHQNPGLVMEFAEGGSLYNVLHGRSQKRYTAGHAISWALQCACGVSYLHNMKPKALIHRQNKDLKSPNLLLVAGGELLKICDFGTACDKSTHMTNNKGSAAWMAPEVFEGSQYTEKCDVYSWGIILWEVLSRKKPFSESGNAFRILWEVYKGIRPPRIQNCPRPVEDIMTRCWAKDPNVRPSMDYVVSYMSKIIDLFGNYNTPIEQLAEQEPIEENDEEEEASVSSSHTGDTITSSINGIPNGTRQRLQPILPRRIEDDRFSSPLSIDVDPVPEGPDLILANQNPTNGEGSPLYHVPVQCGGQEEVDNVYLMLENQLRPVEPDPSCQQSLQIFREHKQLAQEYLKVQTQMAYLSRHKEDLMEKLSEAEGLSQLDQQDTEQQQELLRKLTDEKENLVQLQQNLKRQLDLIRHKQGGSQEDGWVVVPHQEPAV</sequence>
<keyword evidence="6" id="KW-0808">Transferase</keyword>
<keyword evidence="10 14" id="KW-0067">ATP-binding</keyword>
<evidence type="ECO:0000256" key="5">
    <source>
        <dbReference type="ARBA" id="ARBA00022527"/>
    </source>
</evidence>
<evidence type="ECO:0000313" key="19">
    <source>
        <dbReference type="Proteomes" id="UP001219518"/>
    </source>
</evidence>
<dbReference type="Pfam" id="PF07714">
    <property type="entry name" value="PK_Tyr_Ser-Thr"/>
    <property type="match status" value="1"/>
</dbReference>
<comment type="catalytic activity">
    <reaction evidence="13">
        <text>L-seryl-[protein] + ATP = O-phospho-L-seryl-[protein] + ADP + H(+)</text>
        <dbReference type="Rhea" id="RHEA:17989"/>
        <dbReference type="Rhea" id="RHEA-COMP:9863"/>
        <dbReference type="Rhea" id="RHEA-COMP:11604"/>
        <dbReference type="ChEBI" id="CHEBI:15378"/>
        <dbReference type="ChEBI" id="CHEBI:29999"/>
        <dbReference type="ChEBI" id="CHEBI:30616"/>
        <dbReference type="ChEBI" id="CHEBI:83421"/>
        <dbReference type="ChEBI" id="CHEBI:456216"/>
        <dbReference type="EC" id="2.7.11.25"/>
    </reaction>
</comment>
<keyword evidence="15" id="KW-0175">Coiled coil</keyword>
<evidence type="ECO:0000256" key="2">
    <source>
        <dbReference type="ARBA" id="ARBA00006529"/>
    </source>
</evidence>
<name>A0AAE1HDI3_9NEOP</name>
<organism evidence="18 19">
    <name type="scientific">Frankliniella fusca</name>
    <dbReference type="NCBI Taxonomy" id="407009"/>
    <lineage>
        <taxon>Eukaryota</taxon>
        <taxon>Metazoa</taxon>
        <taxon>Ecdysozoa</taxon>
        <taxon>Arthropoda</taxon>
        <taxon>Hexapoda</taxon>
        <taxon>Insecta</taxon>
        <taxon>Pterygota</taxon>
        <taxon>Neoptera</taxon>
        <taxon>Paraneoptera</taxon>
        <taxon>Thysanoptera</taxon>
        <taxon>Terebrantia</taxon>
        <taxon>Thripoidea</taxon>
        <taxon>Thripidae</taxon>
        <taxon>Frankliniella</taxon>
    </lineage>
</organism>
<dbReference type="EMBL" id="JAHWGI010000978">
    <property type="protein sequence ID" value="KAK3919345.1"/>
    <property type="molecule type" value="Genomic_DNA"/>
</dbReference>
<proteinExistence type="inferred from homology"/>
<reference evidence="18" key="1">
    <citation type="submission" date="2021-07" db="EMBL/GenBank/DDBJ databases">
        <authorList>
            <person name="Catto M.A."/>
            <person name="Jacobson A."/>
            <person name="Kennedy G."/>
            <person name="Labadie P."/>
            <person name="Hunt B.G."/>
            <person name="Srinivasan R."/>
        </authorList>
    </citation>
    <scope>NUCLEOTIDE SEQUENCE</scope>
    <source>
        <strain evidence="18">PL_HMW_Pooled</strain>
        <tissue evidence="18">Head</tissue>
    </source>
</reference>
<dbReference type="InterPro" id="IPR017441">
    <property type="entry name" value="Protein_kinase_ATP_BS"/>
</dbReference>
<evidence type="ECO:0000256" key="8">
    <source>
        <dbReference type="ARBA" id="ARBA00022741"/>
    </source>
</evidence>
<evidence type="ECO:0000256" key="6">
    <source>
        <dbReference type="ARBA" id="ARBA00022679"/>
    </source>
</evidence>
<dbReference type="AlphaFoldDB" id="A0AAE1HDI3"/>
<dbReference type="InterPro" id="IPR000719">
    <property type="entry name" value="Prot_kinase_dom"/>
</dbReference>
<keyword evidence="5" id="KW-0723">Serine/threonine-protein kinase</keyword>
<keyword evidence="19" id="KW-1185">Reference proteome</keyword>
<evidence type="ECO:0000259" key="17">
    <source>
        <dbReference type="PROSITE" id="PS50011"/>
    </source>
</evidence>
<feature type="domain" description="Protein kinase" evidence="17">
    <location>
        <begin position="22"/>
        <end position="278"/>
    </location>
</feature>
<dbReference type="Gene3D" id="1.10.510.10">
    <property type="entry name" value="Transferase(Phosphotransferase) domain 1"/>
    <property type="match status" value="1"/>
</dbReference>
<keyword evidence="8 14" id="KW-0547">Nucleotide-binding</keyword>
<dbReference type="GO" id="GO:0019899">
    <property type="term" value="F:enzyme binding"/>
    <property type="evidence" value="ECO:0007669"/>
    <property type="project" value="UniProtKB-ARBA"/>
</dbReference>